<name>A0AAE0AIF7_9ROSI</name>
<organism evidence="2 3">
    <name type="scientific">Dipteronia sinensis</name>
    <dbReference type="NCBI Taxonomy" id="43782"/>
    <lineage>
        <taxon>Eukaryota</taxon>
        <taxon>Viridiplantae</taxon>
        <taxon>Streptophyta</taxon>
        <taxon>Embryophyta</taxon>
        <taxon>Tracheophyta</taxon>
        <taxon>Spermatophyta</taxon>
        <taxon>Magnoliopsida</taxon>
        <taxon>eudicotyledons</taxon>
        <taxon>Gunneridae</taxon>
        <taxon>Pentapetalae</taxon>
        <taxon>rosids</taxon>
        <taxon>malvids</taxon>
        <taxon>Sapindales</taxon>
        <taxon>Sapindaceae</taxon>
        <taxon>Hippocastanoideae</taxon>
        <taxon>Acereae</taxon>
        <taxon>Dipteronia</taxon>
    </lineage>
</organism>
<dbReference type="EMBL" id="JANJYJ010000004">
    <property type="protein sequence ID" value="KAK3217977.1"/>
    <property type="molecule type" value="Genomic_DNA"/>
</dbReference>
<feature type="transmembrane region" description="Helical" evidence="1">
    <location>
        <begin position="236"/>
        <end position="262"/>
    </location>
</feature>
<dbReference type="Pfam" id="PF03140">
    <property type="entry name" value="DUF247"/>
    <property type="match status" value="1"/>
</dbReference>
<proteinExistence type="predicted"/>
<protein>
    <submittedName>
        <fullName evidence="2">Uncharacterized protein</fullName>
    </submittedName>
</protein>
<sequence length="270" mass="31201">MYIEVDFSPELRFRKLGIKYDYTFFLVHDLFLLKNQLPFRLLRLIIGHASEEDKLLNSIYNFIFSLFRQTENWYKNKNEVASQSHVASIGKLREAGINLKSSKTSCVGDISFSGGTLKLPPIYFAEPTAASFLNMLGYEMCFLNKSEVTTYMYILSKLIDQTQDVVELREKNILRNQPGSDEEVVKLFNEISTHLIPDFQRYFELESNIDNFFDNKGLMWLRKVSHDIHQYFKGRWSLLAFIGALLAVASSVIQTVITVLAYQADSKRGN</sequence>
<keyword evidence="3" id="KW-1185">Reference proteome</keyword>
<keyword evidence="1" id="KW-0812">Transmembrane</keyword>
<dbReference type="InterPro" id="IPR004158">
    <property type="entry name" value="DUF247_pln"/>
</dbReference>
<keyword evidence="1" id="KW-0472">Membrane</keyword>
<gene>
    <name evidence="2" type="ORF">Dsin_011947</name>
</gene>
<accession>A0AAE0AIF7</accession>
<keyword evidence="1" id="KW-1133">Transmembrane helix</keyword>
<dbReference type="PANTHER" id="PTHR31170:SF25">
    <property type="entry name" value="BNAA09G04570D PROTEIN"/>
    <property type="match status" value="1"/>
</dbReference>
<evidence type="ECO:0000313" key="3">
    <source>
        <dbReference type="Proteomes" id="UP001281410"/>
    </source>
</evidence>
<dbReference type="AlphaFoldDB" id="A0AAE0AIF7"/>
<comment type="caution">
    <text evidence="2">The sequence shown here is derived from an EMBL/GenBank/DDBJ whole genome shotgun (WGS) entry which is preliminary data.</text>
</comment>
<dbReference type="PANTHER" id="PTHR31170">
    <property type="entry name" value="BNAC04G53230D PROTEIN"/>
    <property type="match status" value="1"/>
</dbReference>
<evidence type="ECO:0000313" key="2">
    <source>
        <dbReference type="EMBL" id="KAK3217977.1"/>
    </source>
</evidence>
<evidence type="ECO:0000256" key="1">
    <source>
        <dbReference type="SAM" id="Phobius"/>
    </source>
</evidence>
<dbReference type="Proteomes" id="UP001281410">
    <property type="component" value="Unassembled WGS sequence"/>
</dbReference>
<reference evidence="2" key="1">
    <citation type="journal article" date="2023" name="Plant J.">
        <title>Genome sequences and population genomics provide insights into the demographic history, inbreeding, and mutation load of two 'living fossil' tree species of Dipteronia.</title>
        <authorList>
            <person name="Feng Y."/>
            <person name="Comes H.P."/>
            <person name="Chen J."/>
            <person name="Zhu S."/>
            <person name="Lu R."/>
            <person name="Zhang X."/>
            <person name="Li P."/>
            <person name="Qiu J."/>
            <person name="Olsen K.M."/>
            <person name="Qiu Y."/>
        </authorList>
    </citation>
    <scope>NUCLEOTIDE SEQUENCE</scope>
    <source>
        <strain evidence="2">NBL</strain>
    </source>
</reference>